<evidence type="ECO:0000256" key="3">
    <source>
        <dbReference type="ARBA" id="ARBA00023180"/>
    </source>
</evidence>
<keyword evidence="2" id="KW-1015">Disulfide bond</keyword>
<evidence type="ECO:0000256" key="1">
    <source>
        <dbReference type="ARBA" id="ARBA00022729"/>
    </source>
</evidence>
<sequence length="318" mass="35082">MEAILFILLLSAIFSAEAQQNESIISLGSFLKPTTNSSWLSRSGLYAFGFYQQSNGYAVGVFLAGIPGKTVVWTANRDNPPVLANVTLNFTSDGILLMQPAQSKKTYIANPADRATTASMLDSGNFVMYNSVKKIIWQSFNYPTNTILEGQRLTVGKELFSSVSESDQSTGIFRLSMQTDGNLVQYPVGTSNTEEYAYWATNTGGQGNNVSLCIDDDAHHYLLNFTGKILNNLTEGGHQTKDVVYLMRIDADGIFRLYSHNLEKNGNWSVIWSSSDNKCAPLGLCGLNGFCTTDGQDANCVCLPRFERVNERESEFRL</sequence>
<evidence type="ECO:0000313" key="6">
    <source>
        <dbReference type="EMBL" id="SPD23161.1"/>
    </source>
</evidence>
<dbReference type="SMART" id="SM00108">
    <property type="entry name" value="B_lectin"/>
    <property type="match status" value="2"/>
</dbReference>
<dbReference type="FunFam" id="2.90.10.30:FF:000001">
    <property type="entry name" value="Serine/threonine-protein kinase"/>
    <property type="match status" value="1"/>
</dbReference>
<feature type="chain" id="PRO_5014854289" description="Bulb-type lectin domain-containing protein" evidence="4">
    <location>
        <begin position="19"/>
        <end position="318"/>
    </location>
</feature>
<dbReference type="SUPFAM" id="SSF51110">
    <property type="entry name" value="alpha-D-mannose-specific plant lectins"/>
    <property type="match status" value="2"/>
</dbReference>
<reference evidence="6" key="1">
    <citation type="submission" date="2018-02" db="EMBL/GenBank/DDBJ databases">
        <authorList>
            <person name="Cohen D.B."/>
            <person name="Kent A.D."/>
        </authorList>
    </citation>
    <scope>NUCLEOTIDE SEQUENCE</scope>
</reference>
<dbReference type="Pfam" id="PF00954">
    <property type="entry name" value="S_locus_glycop"/>
    <property type="match status" value="1"/>
</dbReference>
<gene>
    <name evidence="6" type="ORF">FSB_LOCUS51043</name>
</gene>
<evidence type="ECO:0000256" key="4">
    <source>
        <dbReference type="SAM" id="SignalP"/>
    </source>
</evidence>
<dbReference type="AlphaFoldDB" id="A0A2N9IGY3"/>
<feature type="signal peptide" evidence="4">
    <location>
        <begin position="1"/>
        <end position="18"/>
    </location>
</feature>
<dbReference type="FunFam" id="2.90.10.10:FF:000026">
    <property type="entry name" value="Serine/threonine-protein kinase"/>
    <property type="match status" value="1"/>
</dbReference>
<organism evidence="6">
    <name type="scientific">Fagus sylvatica</name>
    <name type="common">Beechnut</name>
    <dbReference type="NCBI Taxonomy" id="28930"/>
    <lineage>
        <taxon>Eukaryota</taxon>
        <taxon>Viridiplantae</taxon>
        <taxon>Streptophyta</taxon>
        <taxon>Embryophyta</taxon>
        <taxon>Tracheophyta</taxon>
        <taxon>Spermatophyta</taxon>
        <taxon>Magnoliopsida</taxon>
        <taxon>eudicotyledons</taxon>
        <taxon>Gunneridae</taxon>
        <taxon>Pentapetalae</taxon>
        <taxon>rosids</taxon>
        <taxon>fabids</taxon>
        <taxon>Fagales</taxon>
        <taxon>Fagaceae</taxon>
        <taxon>Fagus</taxon>
    </lineage>
</organism>
<dbReference type="PROSITE" id="PS50927">
    <property type="entry name" value="BULB_LECTIN"/>
    <property type="match status" value="2"/>
</dbReference>
<dbReference type="EMBL" id="OIVN01005578">
    <property type="protein sequence ID" value="SPD23161.1"/>
    <property type="molecule type" value="Genomic_DNA"/>
</dbReference>
<dbReference type="InterPro" id="IPR036426">
    <property type="entry name" value="Bulb-type_lectin_dom_sf"/>
</dbReference>
<dbReference type="InterPro" id="IPR051343">
    <property type="entry name" value="G-type_lectin_kinases/EP1-like"/>
</dbReference>
<dbReference type="Pfam" id="PF01453">
    <property type="entry name" value="B_lectin"/>
    <property type="match status" value="1"/>
</dbReference>
<evidence type="ECO:0000256" key="2">
    <source>
        <dbReference type="ARBA" id="ARBA00023157"/>
    </source>
</evidence>
<dbReference type="InterPro" id="IPR000858">
    <property type="entry name" value="S_locus_glycoprot_dom"/>
</dbReference>
<dbReference type="PANTHER" id="PTHR47976">
    <property type="entry name" value="G-TYPE LECTIN S-RECEPTOR-LIKE SERINE/THREONINE-PROTEIN KINASE SD2-5"/>
    <property type="match status" value="1"/>
</dbReference>
<feature type="domain" description="Bulb-type lectin" evidence="5">
    <location>
        <begin position="24"/>
        <end position="141"/>
    </location>
</feature>
<name>A0A2N9IGY3_FAGSY</name>
<accession>A0A2N9IGY3</accession>
<dbReference type="InterPro" id="IPR001480">
    <property type="entry name" value="Bulb-type_lectin_dom"/>
</dbReference>
<dbReference type="Gene3D" id="2.90.10.10">
    <property type="entry name" value="Bulb-type lectin domain"/>
    <property type="match status" value="2"/>
</dbReference>
<dbReference type="GO" id="GO:0048544">
    <property type="term" value="P:recognition of pollen"/>
    <property type="evidence" value="ECO:0007669"/>
    <property type="project" value="InterPro"/>
</dbReference>
<dbReference type="PANTHER" id="PTHR47976:SF7">
    <property type="entry name" value="RECEPTOR-LIKE SERINE_THREONINE-PROTEIN KINASE"/>
    <property type="match status" value="1"/>
</dbReference>
<keyword evidence="3" id="KW-0325">Glycoprotein</keyword>
<evidence type="ECO:0000259" key="5">
    <source>
        <dbReference type="PROSITE" id="PS50927"/>
    </source>
</evidence>
<proteinExistence type="predicted"/>
<keyword evidence="1 4" id="KW-0732">Signal</keyword>
<protein>
    <recommendedName>
        <fullName evidence="5">Bulb-type lectin domain-containing protein</fullName>
    </recommendedName>
</protein>
<feature type="domain" description="Bulb-type lectin" evidence="5">
    <location>
        <begin position="144"/>
        <end position="270"/>
    </location>
</feature>